<feature type="signal peptide" evidence="3">
    <location>
        <begin position="1"/>
        <end position="26"/>
    </location>
</feature>
<dbReference type="EMBL" id="CATQJL010000001">
    <property type="protein sequence ID" value="CAJ0588597.1"/>
    <property type="molecule type" value="Genomic_DNA"/>
</dbReference>
<name>A0AA36DJ50_CYLNA</name>
<evidence type="ECO:0000256" key="1">
    <source>
        <dbReference type="SAM" id="MobiDB-lite"/>
    </source>
</evidence>
<protein>
    <submittedName>
        <fullName evidence="4">Uncharacterized protein</fullName>
    </submittedName>
</protein>
<evidence type="ECO:0000256" key="3">
    <source>
        <dbReference type="SAM" id="SignalP"/>
    </source>
</evidence>
<sequence>MQLPAAIAVVIPLLVTSLQCYVGSEGDNLTKEEGFVCAYETKKPCKFEVYGVEKRNFRTASFISTEQLLKCDNRNHRAICYCNSDLCNGSFKSMLEKWKRTYHPIRAEYDCVIKHLKQKEDLPLSNKASSVAEELRTGSLRVGRGAPKQIKVVAKRLSSGEAEEPQKVRCYVGFEDAGLEGLRKQEITKNQMCAYETKQPCLFAVNTIRNSLNFRVVPLRLQHLKECYSKDHRAICFCRSDLCNGSFRYLKSIWEKTSHTSQMEHRCVSEHLGSKKDLPHAAIKIEETLKQDYTTQEPEPWEVEEHRSTRAISTTVRQSIEEETEAPTSRVLLATTEKSSPNEEEVLPTTEAATTKLVSTPEVTASRMAYEDVTQKELLSTTGMQITAMEVQRENFQSTLGEVTLTIPEKSTAARESTSEYLTTEIITTTSTTTETLTRFTETASIIATTEEDLRSTTQEPEPGDEPDTPKLTAVAPEPVIQVTVEAGMLVFEKDRPRKSTKRRYNWTIFIILSVIAGILVFVAIPAILILTAMKYKQAKKEERTKSSNGKRYTAVSRSEAGTTPANF</sequence>
<gene>
    <name evidence="4" type="ORF">CYNAS_LOCUS580</name>
</gene>
<feature type="region of interest" description="Disordered" evidence="1">
    <location>
        <begin position="316"/>
        <end position="349"/>
    </location>
</feature>
<feature type="region of interest" description="Disordered" evidence="1">
    <location>
        <begin position="449"/>
        <end position="472"/>
    </location>
</feature>
<reference evidence="4" key="1">
    <citation type="submission" date="2023-07" db="EMBL/GenBank/DDBJ databases">
        <authorList>
            <consortium name="CYATHOMIX"/>
        </authorList>
    </citation>
    <scope>NUCLEOTIDE SEQUENCE</scope>
    <source>
        <strain evidence="4">N/A</strain>
    </source>
</reference>
<keyword evidence="3" id="KW-0732">Signal</keyword>
<keyword evidence="2" id="KW-0472">Membrane</keyword>
<proteinExistence type="predicted"/>
<feature type="compositionally biased region" description="Polar residues" evidence="1">
    <location>
        <begin position="547"/>
        <end position="568"/>
    </location>
</feature>
<accession>A0AA36DJ50</accession>
<feature type="chain" id="PRO_5041355348" evidence="3">
    <location>
        <begin position="27"/>
        <end position="568"/>
    </location>
</feature>
<dbReference type="Proteomes" id="UP001176961">
    <property type="component" value="Unassembled WGS sequence"/>
</dbReference>
<keyword evidence="2" id="KW-1133">Transmembrane helix</keyword>
<organism evidence="4 5">
    <name type="scientific">Cylicocyclus nassatus</name>
    <name type="common">Nematode worm</name>
    <dbReference type="NCBI Taxonomy" id="53992"/>
    <lineage>
        <taxon>Eukaryota</taxon>
        <taxon>Metazoa</taxon>
        <taxon>Ecdysozoa</taxon>
        <taxon>Nematoda</taxon>
        <taxon>Chromadorea</taxon>
        <taxon>Rhabditida</taxon>
        <taxon>Rhabditina</taxon>
        <taxon>Rhabditomorpha</taxon>
        <taxon>Strongyloidea</taxon>
        <taxon>Strongylidae</taxon>
        <taxon>Cylicocyclus</taxon>
    </lineage>
</organism>
<keyword evidence="2" id="KW-0812">Transmembrane</keyword>
<evidence type="ECO:0000256" key="2">
    <source>
        <dbReference type="SAM" id="Phobius"/>
    </source>
</evidence>
<keyword evidence="5" id="KW-1185">Reference proteome</keyword>
<feature type="region of interest" description="Disordered" evidence="1">
    <location>
        <begin position="540"/>
        <end position="568"/>
    </location>
</feature>
<evidence type="ECO:0000313" key="4">
    <source>
        <dbReference type="EMBL" id="CAJ0588597.1"/>
    </source>
</evidence>
<feature type="transmembrane region" description="Helical" evidence="2">
    <location>
        <begin position="507"/>
        <end position="531"/>
    </location>
</feature>
<evidence type="ECO:0000313" key="5">
    <source>
        <dbReference type="Proteomes" id="UP001176961"/>
    </source>
</evidence>
<dbReference type="AlphaFoldDB" id="A0AA36DJ50"/>
<comment type="caution">
    <text evidence="4">The sequence shown here is derived from an EMBL/GenBank/DDBJ whole genome shotgun (WGS) entry which is preliminary data.</text>
</comment>